<evidence type="ECO:0000313" key="1">
    <source>
        <dbReference type="EMBL" id="KAF4634688.1"/>
    </source>
</evidence>
<dbReference type="AlphaFoldDB" id="A0A8H4RS94"/>
<evidence type="ECO:0000313" key="2">
    <source>
        <dbReference type="Proteomes" id="UP000566819"/>
    </source>
</evidence>
<sequence length="126" mass="13849">MAHSLKATCAYELCPVASIHLLVSWSTKFLIDWLGLFEIVAYKRSTLSPNASKSNRLANRPALDMTHLSSKFGLQSDLVYACASFGFCRGIGASTFKSTVSSLSLNLSKVSLVLSSRFLNRRRLSL</sequence>
<name>A0A8H4RS94_9HELO</name>
<keyword evidence="2" id="KW-1185">Reference proteome</keyword>
<proteinExistence type="predicted"/>
<accession>A0A8H4RS94</accession>
<dbReference type="Proteomes" id="UP000566819">
    <property type="component" value="Unassembled WGS sequence"/>
</dbReference>
<dbReference type="EMBL" id="JAAMPI010000167">
    <property type="protein sequence ID" value="KAF4634688.1"/>
    <property type="molecule type" value="Genomic_DNA"/>
</dbReference>
<organism evidence="1 2">
    <name type="scientific">Cudoniella acicularis</name>
    <dbReference type="NCBI Taxonomy" id="354080"/>
    <lineage>
        <taxon>Eukaryota</taxon>
        <taxon>Fungi</taxon>
        <taxon>Dikarya</taxon>
        <taxon>Ascomycota</taxon>
        <taxon>Pezizomycotina</taxon>
        <taxon>Leotiomycetes</taxon>
        <taxon>Helotiales</taxon>
        <taxon>Tricladiaceae</taxon>
        <taxon>Cudoniella</taxon>
    </lineage>
</organism>
<comment type="caution">
    <text evidence="1">The sequence shown here is derived from an EMBL/GenBank/DDBJ whole genome shotgun (WGS) entry which is preliminary data.</text>
</comment>
<gene>
    <name evidence="1" type="ORF">G7Y89_g3423</name>
</gene>
<reference evidence="1 2" key="1">
    <citation type="submission" date="2020-03" db="EMBL/GenBank/DDBJ databases">
        <title>Draft Genome Sequence of Cudoniella acicularis.</title>
        <authorList>
            <person name="Buettner E."/>
            <person name="Kellner H."/>
        </authorList>
    </citation>
    <scope>NUCLEOTIDE SEQUENCE [LARGE SCALE GENOMIC DNA]</scope>
    <source>
        <strain evidence="1 2">DSM 108380</strain>
    </source>
</reference>
<protein>
    <submittedName>
        <fullName evidence="1">Uncharacterized protein</fullName>
    </submittedName>
</protein>